<feature type="domain" description="Glycine-rich" evidence="3">
    <location>
        <begin position="228"/>
        <end position="449"/>
    </location>
</feature>
<sequence length="738" mass="72478">MSQSPHLGLSYLAPAQAQKHVTVNEALRRLDALVQLGVLDRTLTAPPPDPEEGERHIVAEGAAGAWAGHDGDIAAFLDGVWVLVTPKPGWLAYVAAESVLLAYLGGAWVGAVGALASLDGLARLGVATEADEVNRLAVASGAVLLTHAGAGVQLKLNKASAGDTASLLLQDGYSGRAEFGLAGSDALSLKVSADGAAWTTALAVDPASGAVSLPQTPRHQVDRFTASGTWTKPAWANWVRVMLCSGGAGGGSGATGAAGAQTAGGGGGAPGTWVEALFAAADLPASVAVVVGAGGAGGAAQSAASSAGLSGSSGGHTTFGTLLRAFANGASPGGGGGLAAAGAGGAAAGSRFVPPAGDISGGAGGYSAAAVAGGVGAGRYSGGAGGGGRISTGDVPSVGQASGATASGLGFYSQTAAGGAAGLDGADGAAGPSLPAILGGGVSGGGGAPSRPGTAAAAATAARRAGRAAAAARRATASPPAAAAMARGARPGSSPTPERPRAALHRHLSHRRPSMNVLDLQRRLHALGFDPGPRDGVWGRRTIAALKAFQRTRGLVPDAVVGPKTLAALGAPNGAVAPDPPWLIEARRWIGLTEIAGPRSSARILAWGQAIADWYRDDDTPWCGAFVHGQIAAALPEEPLPANALQARAWATFGVALPRPAPGAVLVFSRSGGGHVGFYLGEDSARYRVLGGNQSNAVGETWIARSRLLAIRWPKTFPAPSARPVLITAGGPTSLDEA</sequence>
<comment type="caution">
    <text evidence="4">The sequence shown here is derived from an EMBL/GenBank/DDBJ whole genome shotgun (WGS) entry which is preliminary data.</text>
</comment>
<dbReference type="Proteomes" id="UP000528964">
    <property type="component" value="Unassembled WGS sequence"/>
</dbReference>
<dbReference type="RefSeq" id="WP_183393779.1">
    <property type="nucleotide sequence ID" value="NZ_JACIDR010000001.1"/>
</dbReference>
<dbReference type="EMBL" id="JACIDR010000001">
    <property type="protein sequence ID" value="MBB3971947.1"/>
    <property type="molecule type" value="Genomic_DNA"/>
</dbReference>
<proteinExistence type="predicted"/>
<evidence type="ECO:0000256" key="1">
    <source>
        <dbReference type="SAM" id="MobiDB-lite"/>
    </source>
</evidence>
<organism evidence="4 5">
    <name type="scientific">Hansschlegelia beijingensis</name>
    <dbReference type="NCBI Taxonomy" id="1133344"/>
    <lineage>
        <taxon>Bacteria</taxon>
        <taxon>Pseudomonadati</taxon>
        <taxon>Pseudomonadota</taxon>
        <taxon>Alphaproteobacteria</taxon>
        <taxon>Hyphomicrobiales</taxon>
        <taxon>Methylopilaceae</taxon>
        <taxon>Hansschlegelia</taxon>
    </lineage>
</organism>
<dbReference type="Pfam" id="PF21722">
    <property type="entry name" value="Gly_rich_2"/>
    <property type="match status" value="1"/>
</dbReference>
<dbReference type="InterPro" id="IPR021251">
    <property type="entry name" value="DUF2793"/>
</dbReference>
<protein>
    <submittedName>
        <fullName evidence="4">Uncharacterized protein (TIGR02594 family)</fullName>
    </submittedName>
</protein>
<dbReference type="NCBIfam" id="TIGR02594">
    <property type="entry name" value="TIGR02594 family protein"/>
    <property type="match status" value="1"/>
</dbReference>
<dbReference type="Pfam" id="PF10983">
    <property type="entry name" value="DUF2793"/>
    <property type="match status" value="1"/>
</dbReference>
<dbReference type="InterPro" id="IPR002477">
    <property type="entry name" value="Peptidoglycan-bd-like"/>
</dbReference>
<gene>
    <name evidence="4" type="ORF">GGR24_000580</name>
</gene>
<dbReference type="AlphaFoldDB" id="A0A7W6CXA5"/>
<evidence type="ECO:0000259" key="2">
    <source>
        <dbReference type="Pfam" id="PF01471"/>
    </source>
</evidence>
<evidence type="ECO:0000259" key="3">
    <source>
        <dbReference type="Pfam" id="PF21722"/>
    </source>
</evidence>
<evidence type="ECO:0000313" key="5">
    <source>
        <dbReference type="Proteomes" id="UP000528964"/>
    </source>
</evidence>
<dbReference type="InterPro" id="IPR049304">
    <property type="entry name" value="Gly_rich_dom"/>
</dbReference>
<dbReference type="InterPro" id="IPR036365">
    <property type="entry name" value="PGBD-like_sf"/>
</dbReference>
<dbReference type="Pfam" id="PF01471">
    <property type="entry name" value="PG_binding_1"/>
    <property type="match status" value="1"/>
</dbReference>
<dbReference type="SUPFAM" id="SSF47090">
    <property type="entry name" value="PGBD-like"/>
    <property type="match status" value="1"/>
</dbReference>
<accession>A0A7W6CXA5</accession>
<feature type="domain" description="Peptidoglycan binding-like" evidence="2">
    <location>
        <begin position="516"/>
        <end position="569"/>
    </location>
</feature>
<dbReference type="Gene3D" id="1.10.101.10">
    <property type="entry name" value="PGBD-like superfamily/PGBD"/>
    <property type="match status" value="1"/>
</dbReference>
<feature type="region of interest" description="Disordered" evidence="1">
    <location>
        <begin position="467"/>
        <end position="500"/>
    </location>
</feature>
<evidence type="ECO:0000313" key="4">
    <source>
        <dbReference type="EMBL" id="MBB3971947.1"/>
    </source>
</evidence>
<keyword evidence="5" id="KW-1185">Reference proteome</keyword>
<dbReference type="InterPro" id="IPR013423">
    <property type="entry name" value="CHP02594"/>
</dbReference>
<feature type="compositionally biased region" description="Low complexity" evidence="1">
    <location>
        <begin position="467"/>
        <end position="493"/>
    </location>
</feature>
<name>A0A7W6CXA5_9HYPH</name>
<dbReference type="InterPro" id="IPR036366">
    <property type="entry name" value="PGBDSf"/>
</dbReference>
<reference evidence="4 5" key="1">
    <citation type="submission" date="2020-08" db="EMBL/GenBank/DDBJ databases">
        <title>Genomic Encyclopedia of Type Strains, Phase IV (KMG-IV): sequencing the most valuable type-strain genomes for metagenomic binning, comparative biology and taxonomic classification.</title>
        <authorList>
            <person name="Goeker M."/>
        </authorList>
    </citation>
    <scope>NUCLEOTIDE SEQUENCE [LARGE SCALE GENOMIC DNA]</scope>
    <source>
        <strain evidence="4 5">DSM 25481</strain>
    </source>
</reference>